<protein>
    <recommendedName>
        <fullName evidence="10">Glutamate--tRNA ligase</fullName>
        <ecNumber evidence="10">6.1.1.17</ecNumber>
    </recommendedName>
    <alternativeName>
        <fullName evidence="10">Glutamyl-tRNA synthetase</fullName>
        <shortName evidence="10">GluRS</shortName>
    </alternativeName>
</protein>
<comment type="subunit">
    <text evidence="3 10">Monomer.</text>
</comment>
<evidence type="ECO:0000256" key="7">
    <source>
        <dbReference type="ARBA" id="ARBA00022840"/>
    </source>
</evidence>
<evidence type="ECO:0000259" key="12">
    <source>
        <dbReference type="Pfam" id="PF19269"/>
    </source>
</evidence>
<dbReference type="Gene3D" id="1.10.10.350">
    <property type="match status" value="1"/>
</dbReference>
<dbReference type="Pfam" id="PF00749">
    <property type="entry name" value="tRNA-synt_1c"/>
    <property type="match status" value="1"/>
</dbReference>
<dbReference type="InterPro" id="IPR008925">
    <property type="entry name" value="aa_tRNA-synth_I_cd-bd_sf"/>
</dbReference>
<dbReference type="AlphaFoldDB" id="A0A7U3YA12"/>
<dbReference type="Proteomes" id="UP000006904">
    <property type="component" value="Chromosome"/>
</dbReference>
<dbReference type="Pfam" id="PF19269">
    <property type="entry name" value="Anticodon_2"/>
    <property type="match status" value="1"/>
</dbReference>
<dbReference type="GO" id="GO:0005524">
    <property type="term" value="F:ATP binding"/>
    <property type="evidence" value="ECO:0007669"/>
    <property type="project" value="UniProtKB-UniRule"/>
</dbReference>
<dbReference type="SUPFAM" id="SSF48163">
    <property type="entry name" value="An anticodon-binding domain of class I aminoacyl-tRNA synthetases"/>
    <property type="match status" value="1"/>
</dbReference>
<evidence type="ECO:0000256" key="4">
    <source>
        <dbReference type="ARBA" id="ARBA00022490"/>
    </source>
</evidence>
<keyword evidence="9 10" id="KW-0030">Aminoacyl-tRNA synthetase</keyword>
<keyword evidence="8 10" id="KW-0648">Protein biosynthesis</keyword>
<dbReference type="PANTHER" id="PTHR43311:SF2">
    <property type="entry name" value="GLUTAMATE--TRNA LIGASE, MITOCHONDRIAL-RELATED"/>
    <property type="match status" value="1"/>
</dbReference>
<comment type="caution">
    <text evidence="10">Lacks conserved residue(s) required for the propagation of feature annotation.</text>
</comment>
<dbReference type="HAMAP" id="MF_00022">
    <property type="entry name" value="Glu_tRNA_synth_type1"/>
    <property type="match status" value="1"/>
</dbReference>
<dbReference type="InterPro" id="IPR014729">
    <property type="entry name" value="Rossmann-like_a/b/a_fold"/>
</dbReference>
<evidence type="ECO:0000259" key="11">
    <source>
        <dbReference type="Pfam" id="PF00749"/>
    </source>
</evidence>
<evidence type="ECO:0000256" key="9">
    <source>
        <dbReference type="ARBA" id="ARBA00023146"/>
    </source>
</evidence>
<feature type="domain" description="Glutamyl/glutaminyl-tRNA synthetase class Ib catalytic" evidence="11">
    <location>
        <begin position="2"/>
        <end position="305"/>
    </location>
</feature>
<dbReference type="InterPro" id="IPR000924">
    <property type="entry name" value="Glu/Gln-tRNA-synth"/>
</dbReference>
<dbReference type="InterPro" id="IPR049940">
    <property type="entry name" value="GluQ/Sye"/>
</dbReference>
<evidence type="ECO:0000313" key="14">
    <source>
        <dbReference type="Proteomes" id="UP000006904"/>
    </source>
</evidence>
<proteinExistence type="inferred from homology"/>
<dbReference type="GO" id="GO:0006424">
    <property type="term" value="P:glutamyl-tRNA aminoacylation"/>
    <property type="evidence" value="ECO:0007669"/>
    <property type="project" value="UniProtKB-UniRule"/>
</dbReference>
<dbReference type="SUPFAM" id="SSF52374">
    <property type="entry name" value="Nucleotidylyl transferase"/>
    <property type="match status" value="1"/>
</dbReference>
<feature type="short sequence motif" description="'KMSKS' region" evidence="10">
    <location>
        <begin position="237"/>
        <end position="241"/>
    </location>
</feature>
<gene>
    <name evidence="10 13" type="primary">gltX</name>
    <name evidence="13" type="ordered locus">BUAP5A_069</name>
</gene>
<accession>A0A7U3YA12</accession>
<comment type="catalytic activity">
    <reaction evidence="10">
        <text>tRNA(Glu) + L-glutamate + ATP = L-glutamyl-tRNA(Glu) + AMP + diphosphate</text>
        <dbReference type="Rhea" id="RHEA:23540"/>
        <dbReference type="Rhea" id="RHEA-COMP:9663"/>
        <dbReference type="Rhea" id="RHEA-COMP:9680"/>
        <dbReference type="ChEBI" id="CHEBI:29985"/>
        <dbReference type="ChEBI" id="CHEBI:30616"/>
        <dbReference type="ChEBI" id="CHEBI:33019"/>
        <dbReference type="ChEBI" id="CHEBI:78442"/>
        <dbReference type="ChEBI" id="CHEBI:78520"/>
        <dbReference type="ChEBI" id="CHEBI:456215"/>
        <dbReference type="EC" id="6.1.1.17"/>
    </reaction>
</comment>
<dbReference type="PANTHER" id="PTHR43311">
    <property type="entry name" value="GLUTAMATE--TRNA LIGASE"/>
    <property type="match status" value="1"/>
</dbReference>
<evidence type="ECO:0000256" key="6">
    <source>
        <dbReference type="ARBA" id="ARBA00022741"/>
    </source>
</evidence>
<evidence type="ECO:0000256" key="10">
    <source>
        <dbReference type="HAMAP-Rule" id="MF_00022"/>
    </source>
</evidence>
<reference evidence="13 14" key="1">
    <citation type="journal article" date="2009" name="Science">
        <title>The dynamics and time scale of ongoing genomic erosion in symbiotic bacteria.</title>
        <authorList>
            <person name="Moran N.A."/>
            <person name="McLaughlin H.J."/>
            <person name="Sorek R."/>
        </authorList>
    </citation>
    <scope>NUCLEOTIDE SEQUENCE [LARGE SCALE GENOMIC DNA]</scope>
    <source>
        <strain evidence="13 14">5A</strain>
    </source>
</reference>
<evidence type="ECO:0000256" key="2">
    <source>
        <dbReference type="ARBA" id="ARBA00007894"/>
    </source>
</evidence>
<dbReference type="OrthoDB" id="9807503at2"/>
<dbReference type="InterPro" id="IPR033910">
    <property type="entry name" value="GluRS_core"/>
</dbReference>
<dbReference type="InterPro" id="IPR020751">
    <property type="entry name" value="aa-tRNA-synth_I_codon-bd_sub2"/>
</dbReference>
<keyword evidence="7 10" id="KW-0067">ATP-binding</keyword>
<dbReference type="InterPro" id="IPR020058">
    <property type="entry name" value="Glu/Gln-tRNA-synth_Ib_cat-dom"/>
</dbReference>
<evidence type="ECO:0000256" key="5">
    <source>
        <dbReference type="ARBA" id="ARBA00022598"/>
    </source>
</evidence>
<evidence type="ECO:0000256" key="3">
    <source>
        <dbReference type="ARBA" id="ARBA00011245"/>
    </source>
</evidence>
<comment type="subcellular location">
    <subcellularLocation>
        <location evidence="1 10">Cytoplasm</location>
    </subcellularLocation>
</comment>
<evidence type="ECO:0000313" key="13">
    <source>
        <dbReference type="EMBL" id="ACL30448.1"/>
    </source>
</evidence>
<feature type="domain" description="Aminoacyl-tRNA synthetase class I anticodon-binding" evidence="12">
    <location>
        <begin position="327"/>
        <end position="460"/>
    </location>
</feature>
<comment type="function">
    <text evidence="10">Catalyzes the attachment of glutamate to tRNA(Glu) in a two-step reaction: glutamate is first activated by ATP to form Glu-AMP and then transferred to the acceptor end of tRNA(Glu).</text>
</comment>
<evidence type="ECO:0000256" key="8">
    <source>
        <dbReference type="ARBA" id="ARBA00022917"/>
    </source>
</evidence>
<dbReference type="GO" id="GO:0000049">
    <property type="term" value="F:tRNA binding"/>
    <property type="evidence" value="ECO:0007669"/>
    <property type="project" value="InterPro"/>
</dbReference>
<evidence type="ECO:0000256" key="1">
    <source>
        <dbReference type="ARBA" id="ARBA00004496"/>
    </source>
</evidence>
<keyword evidence="5 10" id="KW-0436">Ligase</keyword>
<dbReference type="KEGG" id="bap:BUAP5A_069"/>
<keyword evidence="4 10" id="KW-0963">Cytoplasm</keyword>
<dbReference type="EC" id="6.1.1.17" evidence="10"/>
<dbReference type="GO" id="GO:0005829">
    <property type="term" value="C:cytosol"/>
    <property type="evidence" value="ECO:0007669"/>
    <property type="project" value="TreeGrafter"/>
</dbReference>
<comment type="similarity">
    <text evidence="2 10">Belongs to the class-I aminoacyl-tRNA synthetase family. Glutamate--tRNA ligase type 1 subfamily.</text>
</comment>
<dbReference type="InterPro" id="IPR045462">
    <property type="entry name" value="aa-tRNA-synth_I_cd-bd"/>
</dbReference>
<dbReference type="Gene3D" id="3.40.50.620">
    <property type="entry name" value="HUPs"/>
    <property type="match status" value="1"/>
</dbReference>
<dbReference type="GO" id="GO:0008270">
    <property type="term" value="F:zinc ion binding"/>
    <property type="evidence" value="ECO:0007669"/>
    <property type="project" value="InterPro"/>
</dbReference>
<dbReference type="EMBL" id="CP001161">
    <property type="protein sequence ID" value="ACL30448.1"/>
    <property type="molecule type" value="Genomic_DNA"/>
</dbReference>
<name>A0A7U3YA12_BUCA5</name>
<dbReference type="FunFam" id="3.40.50.620:FF:000007">
    <property type="entry name" value="Glutamate--tRNA ligase"/>
    <property type="match status" value="1"/>
</dbReference>
<feature type="short sequence motif" description="'HIGH' region" evidence="10">
    <location>
        <begin position="9"/>
        <end position="19"/>
    </location>
</feature>
<feature type="binding site" evidence="10">
    <location>
        <position position="240"/>
    </location>
    <ligand>
        <name>ATP</name>
        <dbReference type="ChEBI" id="CHEBI:30616"/>
    </ligand>
</feature>
<dbReference type="InterPro" id="IPR004527">
    <property type="entry name" value="Glu-tRNA-ligase_bac/mito"/>
</dbReference>
<sequence>MKVKTRFAPSPTGNLHIGSIRTALYSWLFARHHNGKFVLRIEDTDLVRSELISIDSIFNGLKWLGLNWDEGPYFQTKRLDRYKEVINVMLEKEDAYICVCSCQELEEIRKKQIEKGNKPRYPGTCRNLNIKNISNQNHVIRFKNPLFGKVKFQDKIRGEIVFDNAELDDLVIQRSNGMPTYNFCVVVDDMDMKITHVIRGEDHISNTPRQINILNSLKVKIPVYAHLSMILDEKGNKISKRKNAINIIEYYENGFLPEALLNYIIRLGWSYGDKEIFNISEMKELFNLKSITKSSSTVNFKKLLWMNKYYINNSPLDYVSNCLKNYMEKKNINVEKGPDLELLVKLFRSRHHTLKEITESCRYFYEEINFFNHTVIEKYFTRKNCFILQTCYKKIEKLSIWDNKNISKIINDVSELIKVTKKEISMILRISMTGDVCSPSISTVILLIGKEKALLRINNVVNYIKNL</sequence>
<dbReference type="CDD" id="cd00808">
    <property type="entry name" value="GluRS_core"/>
    <property type="match status" value="1"/>
</dbReference>
<dbReference type="RefSeq" id="WP_009874025.1">
    <property type="nucleotide sequence ID" value="NC_011833.1"/>
</dbReference>
<keyword evidence="6 10" id="KW-0547">Nucleotide-binding</keyword>
<dbReference type="NCBIfam" id="TIGR00464">
    <property type="entry name" value="gltX_bact"/>
    <property type="match status" value="1"/>
</dbReference>
<dbReference type="GO" id="GO:0004818">
    <property type="term" value="F:glutamate-tRNA ligase activity"/>
    <property type="evidence" value="ECO:0007669"/>
    <property type="project" value="UniProtKB-UniRule"/>
</dbReference>
<dbReference type="PRINTS" id="PR00987">
    <property type="entry name" value="TRNASYNTHGLU"/>
</dbReference>
<organism evidence="13 14">
    <name type="scientific">Buchnera aphidicola subsp. Acyrthosiphon pisum (strain 5A)</name>
    <dbReference type="NCBI Taxonomy" id="563178"/>
    <lineage>
        <taxon>Bacteria</taxon>
        <taxon>Pseudomonadati</taxon>
        <taxon>Pseudomonadota</taxon>
        <taxon>Gammaproteobacteria</taxon>
        <taxon>Enterobacterales</taxon>
        <taxon>Erwiniaceae</taxon>
        <taxon>Buchnera</taxon>
    </lineage>
</organism>